<dbReference type="BioCyc" id="CNIT1237085:G1324-845-MONOMER"/>
<organism evidence="2 3">
    <name type="scientific">Nitrososphaera gargensis (strain Ga9.2)</name>
    <dbReference type="NCBI Taxonomy" id="1237085"/>
    <lineage>
        <taxon>Archaea</taxon>
        <taxon>Nitrososphaerota</taxon>
        <taxon>Nitrososphaeria</taxon>
        <taxon>Nitrososphaerales</taxon>
        <taxon>Nitrososphaeraceae</taxon>
        <taxon>Nitrososphaera</taxon>
    </lineage>
</organism>
<dbReference type="KEGG" id="nga:Ngar_c08470"/>
<evidence type="ECO:0000313" key="3">
    <source>
        <dbReference type="Proteomes" id="UP000008037"/>
    </source>
</evidence>
<protein>
    <submittedName>
        <fullName evidence="2">Uncharacterized protein</fullName>
    </submittedName>
</protein>
<dbReference type="GeneID" id="68748932"/>
<feature type="compositionally biased region" description="Basic and acidic residues" evidence="1">
    <location>
        <begin position="1"/>
        <end position="51"/>
    </location>
</feature>
<dbReference type="EMBL" id="CP002408">
    <property type="protein sequence ID" value="AFU57789.1"/>
    <property type="molecule type" value="Genomic_DNA"/>
</dbReference>
<feature type="region of interest" description="Disordered" evidence="1">
    <location>
        <begin position="1"/>
        <end position="64"/>
    </location>
</feature>
<evidence type="ECO:0000256" key="1">
    <source>
        <dbReference type="SAM" id="MobiDB-lite"/>
    </source>
</evidence>
<name>K0IMC8_NITGG</name>
<dbReference type="AlphaFoldDB" id="K0IMC8"/>
<gene>
    <name evidence="2" type="ordered locus">Ngar_c08470</name>
</gene>
<evidence type="ECO:0000313" key="2">
    <source>
        <dbReference type="EMBL" id="AFU57789.1"/>
    </source>
</evidence>
<keyword evidence="3" id="KW-1185">Reference proteome</keyword>
<accession>K0IMC8</accession>
<dbReference type="InParanoid" id="K0IMC8"/>
<proteinExistence type="predicted"/>
<dbReference type="HOGENOM" id="CLU_2857207_0_0_2"/>
<reference evidence="2 3" key="1">
    <citation type="journal article" date="2012" name="Environ. Microbiol.">
        <title>The genome of the ammonia-oxidizing Candidatus Nitrososphaera gargensis: insights into metabolic versatility and environmental adaptations.</title>
        <authorList>
            <person name="Spang A."/>
            <person name="Poehlein A."/>
            <person name="Offre P."/>
            <person name="Zumbragel S."/>
            <person name="Haider S."/>
            <person name="Rychlik N."/>
            <person name="Nowka B."/>
            <person name="Schmeisser C."/>
            <person name="Lebedeva E.V."/>
            <person name="Rattei T."/>
            <person name="Bohm C."/>
            <person name="Schmid M."/>
            <person name="Galushko A."/>
            <person name="Hatzenpichler R."/>
            <person name="Weinmaier T."/>
            <person name="Daniel R."/>
            <person name="Schleper C."/>
            <person name="Spieck E."/>
            <person name="Streit W."/>
            <person name="Wagner M."/>
        </authorList>
    </citation>
    <scope>NUCLEOTIDE SEQUENCE [LARGE SCALE GENOMIC DNA]</scope>
    <source>
        <strain evidence="3">Ga9.2</strain>
    </source>
</reference>
<dbReference type="Proteomes" id="UP000008037">
    <property type="component" value="Chromosome"/>
</dbReference>
<dbReference type="RefSeq" id="WP_015018334.1">
    <property type="nucleotide sequence ID" value="NC_018719.1"/>
</dbReference>
<sequence>MGIEKKKPLKRDQALHDPTHGQFGEEPRPEPLPDGKVEQDSSNDNIKDRRREARKKSRSVYIFF</sequence>